<name>A0A226DTB3_FOLCA</name>
<keyword evidence="3" id="KW-1185">Reference proteome</keyword>
<feature type="chain" id="PRO_5013211647" evidence="1">
    <location>
        <begin position="21"/>
        <end position="271"/>
    </location>
</feature>
<gene>
    <name evidence="2" type="ORF">Fcan01_17029</name>
</gene>
<evidence type="ECO:0000313" key="3">
    <source>
        <dbReference type="Proteomes" id="UP000198287"/>
    </source>
</evidence>
<sequence>MKFFLYPFLLISSTLYLSSGSEMTNFSDIVTVFESCLVELINYEGVDLIQNSDVKVPLILIRSVVFTVQSSDDKPFYMFYPYEYASRPEREAFDASEERNIIIPYRDISTRTKFQWKCFARLFFLPPMPDLTRKSEFDEYLDASKFYTMYERYHVKCKNNWTHPYLQHTFDSQHHWNYFARTALDHPFRTLAPKYYTLIRRTKEYKWEYAFSTFWGGFALDTQITGVVITLTNSLDNIQSAELLCTNCPAIKTTELKLLPGVKLNMASMSQ</sequence>
<evidence type="ECO:0000313" key="2">
    <source>
        <dbReference type="EMBL" id="OXA47951.1"/>
    </source>
</evidence>
<reference evidence="2 3" key="1">
    <citation type="submission" date="2015-12" db="EMBL/GenBank/DDBJ databases">
        <title>The genome of Folsomia candida.</title>
        <authorList>
            <person name="Faddeeva A."/>
            <person name="Derks M.F."/>
            <person name="Anvar Y."/>
            <person name="Smit S."/>
            <person name="Van Straalen N."/>
            <person name="Roelofs D."/>
        </authorList>
    </citation>
    <scope>NUCLEOTIDE SEQUENCE [LARGE SCALE GENOMIC DNA]</scope>
    <source>
        <strain evidence="2 3">VU population</strain>
        <tissue evidence="2">Whole body</tissue>
    </source>
</reference>
<keyword evidence="1" id="KW-0732">Signal</keyword>
<dbReference type="EMBL" id="LNIX01000012">
    <property type="protein sequence ID" value="OXA47951.1"/>
    <property type="molecule type" value="Genomic_DNA"/>
</dbReference>
<dbReference type="Proteomes" id="UP000198287">
    <property type="component" value="Unassembled WGS sequence"/>
</dbReference>
<protein>
    <submittedName>
        <fullName evidence="2">Uncharacterized protein</fullName>
    </submittedName>
</protein>
<proteinExistence type="predicted"/>
<organism evidence="2 3">
    <name type="scientific">Folsomia candida</name>
    <name type="common">Springtail</name>
    <dbReference type="NCBI Taxonomy" id="158441"/>
    <lineage>
        <taxon>Eukaryota</taxon>
        <taxon>Metazoa</taxon>
        <taxon>Ecdysozoa</taxon>
        <taxon>Arthropoda</taxon>
        <taxon>Hexapoda</taxon>
        <taxon>Collembola</taxon>
        <taxon>Entomobryomorpha</taxon>
        <taxon>Isotomoidea</taxon>
        <taxon>Isotomidae</taxon>
        <taxon>Proisotominae</taxon>
        <taxon>Folsomia</taxon>
    </lineage>
</organism>
<feature type="signal peptide" evidence="1">
    <location>
        <begin position="1"/>
        <end position="20"/>
    </location>
</feature>
<dbReference type="AlphaFoldDB" id="A0A226DTB3"/>
<accession>A0A226DTB3</accession>
<evidence type="ECO:0000256" key="1">
    <source>
        <dbReference type="SAM" id="SignalP"/>
    </source>
</evidence>
<comment type="caution">
    <text evidence="2">The sequence shown here is derived from an EMBL/GenBank/DDBJ whole genome shotgun (WGS) entry which is preliminary data.</text>
</comment>